<evidence type="ECO:0000256" key="1">
    <source>
        <dbReference type="SAM" id="MobiDB-lite"/>
    </source>
</evidence>
<dbReference type="AlphaFoldDB" id="A0A9Q0N4X2"/>
<dbReference type="OrthoDB" id="6047286at2759"/>
<gene>
    <name evidence="2" type="ORF">Bhyg_08601</name>
</gene>
<protein>
    <submittedName>
        <fullName evidence="2">Uncharacterized protein</fullName>
    </submittedName>
</protein>
<dbReference type="EMBL" id="WJQU01000002">
    <property type="protein sequence ID" value="KAJ6643638.1"/>
    <property type="molecule type" value="Genomic_DNA"/>
</dbReference>
<evidence type="ECO:0000313" key="2">
    <source>
        <dbReference type="EMBL" id="KAJ6643638.1"/>
    </source>
</evidence>
<accession>A0A9Q0N4X2</accession>
<proteinExistence type="predicted"/>
<keyword evidence="3" id="KW-1185">Reference proteome</keyword>
<organism evidence="2 3">
    <name type="scientific">Pseudolycoriella hygida</name>
    <dbReference type="NCBI Taxonomy" id="35572"/>
    <lineage>
        <taxon>Eukaryota</taxon>
        <taxon>Metazoa</taxon>
        <taxon>Ecdysozoa</taxon>
        <taxon>Arthropoda</taxon>
        <taxon>Hexapoda</taxon>
        <taxon>Insecta</taxon>
        <taxon>Pterygota</taxon>
        <taxon>Neoptera</taxon>
        <taxon>Endopterygota</taxon>
        <taxon>Diptera</taxon>
        <taxon>Nematocera</taxon>
        <taxon>Sciaroidea</taxon>
        <taxon>Sciaridae</taxon>
        <taxon>Pseudolycoriella</taxon>
    </lineage>
</organism>
<name>A0A9Q0N4X2_9DIPT</name>
<evidence type="ECO:0000313" key="3">
    <source>
        <dbReference type="Proteomes" id="UP001151699"/>
    </source>
</evidence>
<dbReference type="Proteomes" id="UP001151699">
    <property type="component" value="Chromosome B"/>
</dbReference>
<feature type="region of interest" description="Disordered" evidence="1">
    <location>
        <begin position="156"/>
        <end position="210"/>
    </location>
</feature>
<comment type="caution">
    <text evidence="2">The sequence shown here is derived from an EMBL/GenBank/DDBJ whole genome shotgun (WGS) entry which is preliminary data.</text>
</comment>
<sequence length="224" mass="24526">MSTSDYTYTSLFNNKGNTPHNATINHPSTSTYHQNYFSTSYYPQYNQQLPHTNINNNFVINNNNIDERNTSDMYGLQCNQTQQYQQPQPFRVADTYNGGVGGGEGYKMSSTATNWFKTEPSLATEQQSNVMNIISMTSSSPLLSALLQRQPNCYHPQSSTAIGDSPTAIGDSPTTISDSPTAIGDSPTDIGDSPTNIGDSPTDIGDSPPLSTFGRFAMAHCHRR</sequence>
<reference evidence="2" key="1">
    <citation type="submission" date="2022-07" db="EMBL/GenBank/DDBJ databases">
        <authorList>
            <person name="Trinca V."/>
            <person name="Uliana J.V.C."/>
            <person name="Torres T.T."/>
            <person name="Ward R.J."/>
            <person name="Monesi N."/>
        </authorList>
    </citation>
    <scope>NUCLEOTIDE SEQUENCE</scope>
    <source>
        <strain evidence="2">HSMRA1968</strain>
        <tissue evidence="2">Whole embryos</tissue>
    </source>
</reference>